<evidence type="ECO:0000313" key="2">
    <source>
        <dbReference type="Proteomes" id="UP000504640"/>
    </source>
</evidence>
<feature type="region of interest" description="Disordered" evidence="1">
    <location>
        <begin position="1"/>
        <end position="44"/>
    </location>
</feature>
<protein>
    <submittedName>
        <fullName evidence="3">Protein BEX5 isoform X1</fullName>
    </submittedName>
</protein>
<evidence type="ECO:0000313" key="3">
    <source>
        <dbReference type="RefSeq" id="XP_032129063.1"/>
    </source>
</evidence>
<dbReference type="RefSeq" id="XP_032129063.1">
    <property type="nucleotide sequence ID" value="XM_032273172.1"/>
</dbReference>
<accession>A0A6J3HEX2</accession>
<feature type="compositionally biased region" description="Basic and acidic residues" evidence="1">
    <location>
        <begin position="20"/>
        <end position="30"/>
    </location>
</feature>
<feature type="compositionally biased region" description="Basic and acidic residues" evidence="1">
    <location>
        <begin position="88"/>
        <end position="103"/>
    </location>
</feature>
<dbReference type="CTD" id="340542"/>
<organism evidence="2 3">
    <name type="scientific">Sapajus apella</name>
    <name type="common">Brown-capped capuchin</name>
    <name type="synonym">Cebus apella</name>
    <dbReference type="NCBI Taxonomy" id="9515"/>
    <lineage>
        <taxon>Eukaryota</taxon>
        <taxon>Metazoa</taxon>
        <taxon>Chordata</taxon>
        <taxon>Craniata</taxon>
        <taxon>Vertebrata</taxon>
        <taxon>Euteleostomi</taxon>
        <taxon>Mammalia</taxon>
        <taxon>Eutheria</taxon>
        <taxon>Euarchontoglires</taxon>
        <taxon>Primates</taxon>
        <taxon>Haplorrhini</taxon>
        <taxon>Platyrrhini</taxon>
        <taxon>Cebidae</taxon>
        <taxon>Cebinae</taxon>
        <taxon>Sapajus</taxon>
    </lineage>
</organism>
<proteinExistence type="predicted"/>
<sequence>MTRLVLGMAKLKNRGVGDGGESKNEEKDGPAHSSSPTFLPHCGMNGNWKSELTVTWPSGDPEPMSGLVSPSSCGLVVVGGSGTARCCSEGRRTSCPGKEESGRSRLQRSPSRSLVRLCSRFQD</sequence>
<reference evidence="3" key="1">
    <citation type="submission" date="2025-08" db="UniProtKB">
        <authorList>
            <consortium name="RefSeq"/>
        </authorList>
    </citation>
    <scope>IDENTIFICATION</scope>
    <source>
        <tissue evidence="3">Blood</tissue>
    </source>
</reference>
<dbReference type="AlphaFoldDB" id="A0A6J3HEX2"/>
<dbReference type="GeneID" id="116547118"/>
<evidence type="ECO:0000256" key="1">
    <source>
        <dbReference type="SAM" id="MobiDB-lite"/>
    </source>
</evidence>
<keyword evidence="2" id="KW-1185">Reference proteome</keyword>
<feature type="region of interest" description="Disordered" evidence="1">
    <location>
        <begin position="81"/>
        <end position="112"/>
    </location>
</feature>
<dbReference type="Proteomes" id="UP000504640">
    <property type="component" value="Unplaced"/>
</dbReference>
<name>A0A6J3HEX2_SAPAP</name>
<gene>
    <name evidence="3" type="primary">BEX5</name>
</gene>
<feature type="region of interest" description="Disordered" evidence="1">
    <location>
        <begin position="50"/>
        <end position="69"/>
    </location>
</feature>